<keyword evidence="7" id="KW-1185">Reference proteome</keyword>
<gene>
    <name evidence="6" type="ORF">EHS24_007425</name>
</gene>
<reference evidence="6 7" key="1">
    <citation type="submission" date="2018-11" db="EMBL/GenBank/DDBJ databases">
        <title>Genome sequence of Apiotrichum porosum DSM 27194.</title>
        <authorList>
            <person name="Aliyu H."/>
            <person name="Gorte O."/>
            <person name="Ochsenreither K."/>
        </authorList>
    </citation>
    <scope>NUCLEOTIDE SEQUENCE [LARGE SCALE GENOMIC DNA]</scope>
    <source>
        <strain evidence="6 7">DSM 27194</strain>
    </source>
</reference>
<name>A0A427XUD1_9TREE</name>
<dbReference type="PROSITE" id="PS51257">
    <property type="entry name" value="PROKAR_LIPOPROTEIN"/>
    <property type="match status" value="1"/>
</dbReference>
<evidence type="ECO:0008006" key="8">
    <source>
        <dbReference type="Google" id="ProtNLM"/>
    </source>
</evidence>
<evidence type="ECO:0000313" key="6">
    <source>
        <dbReference type="EMBL" id="RSH82453.1"/>
    </source>
</evidence>
<dbReference type="STRING" id="105984.A0A427XUD1"/>
<dbReference type="GO" id="GO:0035838">
    <property type="term" value="C:growing cell tip"/>
    <property type="evidence" value="ECO:0007669"/>
    <property type="project" value="TreeGrafter"/>
</dbReference>
<evidence type="ECO:0000313" key="7">
    <source>
        <dbReference type="Proteomes" id="UP000279236"/>
    </source>
</evidence>
<dbReference type="PANTHER" id="PTHR28013:SF3">
    <property type="entry name" value="PROTEIN DCV1-RELATED"/>
    <property type="match status" value="1"/>
</dbReference>
<feature type="transmembrane region" description="Helical" evidence="5">
    <location>
        <begin position="169"/>
        <end position="189"/>
    </location>
</feature>
<comment type="subcellular location">
    <subcellularLocation>
        <location evidence="1">Membrane</location>
        <topology evidence="1">Multi-pass membrane protein</topology>
    </subcellularLocation>
</comment>
<dbReference type="GeneID" id="39591968"/>
<dbReference type="Pfam" id="PF06687">
    <property type="entry name" value="SUR7"/>
    <property type="match status" value="1"/>
</dbReference>
<proteinExistence type="predicted"/>
<dbReference type="InterPro" id="IPR051380">
    <property type="entry name" value="pH-response_reg_palI/RIM9"/>
</dbReference>
<evidence type="ECO:0000256" key="2">
    <source>
        <dbReference type="ARBA" id="ARBA00022692"/>
    </source>
</evidence>
<comment type="caution">
    <text evidence="6">The sequence shown here is derived from an EMBL/GenBank/DDBJ whole genome shotgun (WGS) entry which is preliminary data.</text>
</comment>
<dbReference type="OrthoDB" id="2354757at2759"/>
<dbReference type="RefSeq" id="XP_028476685.1">
    <property type="nucleotide sequence ID" value="XM_028622792.1"/>
</dbReference>
<feature type="transmembrane region" description="Helical" evidence="5">
    <location>
        <begin position="95"/>
        <end position="114"/>
    </location>
</feature>
<organism evidence="6 7">
    <name type="scientific">Apiotrichum porosum</name>
    <dbReference type="NCBI Taxonomy" id="105984"/>
    <lineage>
        <taxon>Eukaryota</taxon>
        <taxon>Fungi</taxon>
        <taxon>Dikarya</taxon>
        <taxon>Basidiomycota</taxon>
        <taxon>Agaricomycotina</taxon>
        <taxon>Tremellomycetes</taxon>
        <taxon>Trichosporonales</taxon>
        <taxon>Trichosporonaceae</taxon>
        <taxon>Apiotrichum</taxon>
    </lineage>
</organism>
<dbReference type="GO" id="GO:0005886">
    <property type="term" value="C:plasma membrane"/>
    <property type="evidence" value="ECO:0007669"/>
    <property type="project" value="InterPro"/>
</dbReference>
<evidence type="ECO:0000256" key="4">
    <source>
        <dbReference type="ARBA" id="ARBA00023136"/>
    </source>
</evidence>
<dbReference type="PANTHER" id="PTHR28013">
    <property type="entry name" value="PROTEIN DCV1-RELATED"/>
    <property type="match status" value="1"/>
</dbReference>
<dbReference type="GO" id="GO:0032153">
    <property type="term" value="C:cell division site"/>
    <property type="evidence" value="ECO:0007669"/>
    <property type="project" value="TreeGrafter"/>
</dbReference>
<dbReference type="EMBL" id="RSCE01000005">
    <property type="protein sequence ID" value="RSH82453.1"/>
    <property type="molecule type" value="Genomic_DNA"/>
</dbReference>
<evidence type="ECO:0000256" key="3">
    <source>
        <dbReference type="ARBA" id="ARBA00022989"/>
    </source>
</evidence>
<dbReference type="Proteomes" id="UP000279236">
    <property type="component" value="Unassembled WGS sequence"/>
</dbReference>
<keyword evidence="3 5" id="KW-1133">Transmembrane helix</keyword>
<feature type="transmembrane region" description="Helical" evidence="5">
    <location>
        <begin position="7"/>
        <end position="29"/>
    </location>
</feature>
<feature type="transmembrane region" description="Helical" evidence="5">
    <location>
        <begin position="121"/>
        <end position="149"/>
    </location>
</feature>
<dbReference type="AlphaFoldDB" id="A0A427XUD1"/>
<dbReference type="InterPro" id="IPR009571">
    <property type="entry name" value="SUR7/Rim9-like_fungi"/>
</dbReference>
<keyword evidence="4 5" id="KW-0472">Membrane</keyword>
<evidence type="ECO:0000256" key="1">
    <source>
        <dbReference type="ARBA" id="ARBA00004141"/>
    </source>
</evidence>
<protein>
    <recommendedName>
        <fullName evidence="8">Pali-domain-containing protein</fullName>
    </recommendedName>
</protein>
<sequence length="204" mass="21495">MTVGAKVSWGINFLAFALLLVSCISAPIIDHLSLGTLHTQDSKTIRYGVMGYCQTAGINKCSAKHLGYSISDTVTTSNGNGTVIAPALDHLTYGLVMHPIATGLAGLAFIIALASDRIGFFFSACAGGFAFLASVIAMAIDLSLFGQIISKTKKAQAVYKNQSASYGVATWLTVIATALLFIGIFINLGECICGRRKRRGTASY</sequence>
<keyword evidence="2 5" id="KW-0812">Transmembrane</keyword>
<accession>A0A427XUD1</accession>
<evidence type="ECO:0000256" key="5">
    <source>
        <dbReference type="SAM" id="Phobius"/>
    </source>
</evidence>